<reference evidence="2" key="1">
    <citation type="submission" date="2023-03" db="EMBL/GenBank/DDBJ databases">
        <title>Chromosome-level genomes of two armyworms, Mythimna separata and Mythimna loreyi, provide insights into the biosynthesis and reception of sex pheromones.</title>
        <authorList>
            <person name="Zhao H."/>
        </authorList>
    </citation>
    <scope>NUCLEOTIDE SEQUENCE</scope>
    <source>
        <strain evidence="2">BeijingLab</strain>
        <tissue evidence="2">Pupa</tissue>
    </source>
</reference>
<protein>
    <submittedName>
        <fullName evidence="2">Uncharacterized protein</fullName>
    </submittedName>
</protein>
<keyword evidence="1" id="KW-0732">Signal</keyword>
<feature type="chain" id="PRO_5042283459" evidence="1">
    <location>
        <begin position="27"/>
        <end position="175"/>
    </location>
</feature>
<evidence type="ECO:0000313" key="2">
    <source>
        <dbReference type="EMBL" id="KAJ8710147.1"/>
    </source>
</evidence>
<organism evidence="2 3">
    <name type="scientific">Mythimna separata</name>
    <name type="common">Oriental armyworm</name>
    <name type="synonym">Pseudaletia separata</name>
    <dbReference type="NCBI Taxonomy" id="271217"/>
    <lineage>
        <taxon>Eukaryota</taxon>
        <taxon>Metazoa</taxon>
        <taxon>Ecdysozoa</taxon>
        <taxon>Arthropoda</taxon>
        <taxon>Hexapoda</taxon>
        <taxon>Insecta</taxon>
        <taxon>Pterygota</taxon>
        <taxon>Neoptera</taxon>
        <taxon>Endopterygota</taxon>
        <taxon>Lepidoptera</taxon>
        <taxon>Glossata</taxon>
        <taxon>Ditrysia</taxon>
        <taxon>Noctuoidea</taxon>
        <taxon>Noctuidae</taxon>
        <taxon>Noctuinae</taxon>
        <taxon>Hadenini</taxon>
        <taxon>Mythimna</taxon>
    </lineage>
</organism>
<sequence>MLFQGYALILKMNSLVFLALLAAAAAATVVNHNVPEVVKPSDVAEIPEDSDLAHEEETKYIYDEFGVPMRTLPESRQSLSVGVVGPDDRLISRVTHNVAAASFIIHDQDVTIRGASGTNITSVQIVRVGNTMHAIPTIKSGGLGREFVTINILGVRSSGFSYTISVYATIGCANS</sequence>
<accession>A0AAD7YBP1</accession>
<evidence type="ECO:0000313" key="3">
    <source>
        <dbReference type="Proteomes" id="UP001231518"/>
    </source>
</evidence>
<feature type="signal peptide" evidence="1">
    <location>
        <begin position="1"/>
        <end position="26"/>
    </location>
</feature>
<proteinExistence type="predicted"/>
<dbReference type="AlphaFoldDB" id="A0AAD7YBP1"/>
<comment type="caution">
    <text evidence="2">The sequence shown here is derived from an EMBL/GenBank/DDBJ whole genome shotgun (WGS) entry which is preliminary data.</text>
</comment>
<dbReference type="Proteomes" id="UP001231518">
    <property type="component" value="Chromosome 23"/>
</dbReference>
<dbReference type="InterPro" id="IPR031734">
    <property type="entry name" value="MBF2"/>
</dbReference>
<name>A0AAD7YBP1_MYTSE</name>
<keyword evidence="3" id="KW-1185">Reference proteome</keyword>
<dbReference type="Pfam" id="PF15868">
    <property type="entry name" value="MBF2"/>
    <property type="match status" value="1"/>
</dbReference>
<evidence type="ECO:0000256" key="1">
    <source>
        <dbReference type="SAM" id="SignalP"/>
    </source>
</evidence>
<dbReference type="EMBL" id="JARGEI010000023">
    <property type="protein sequence ID" value="KAJ8710147.1"/>
    <property type="molecule type" value="Genomic_DNA"/>
</dbReference>
<gene>
    <name evidence="2" type="ORF">PYW07_009513</name>
</gene>